<dbReference type="PANTHER" id="PTHR12128">
    <property type="entry name" value="DIHYDRODIPICOLINATE SYNTHASE"/>
    <property type="match status" value="1"/>
</dbReference>
<gene>
    <name evidence="4" type="ORF">LSUB1_G002568</name>
</gene>
<evidence type="ECO:0000256" key="3">
    <source>
        <dbReference type="PIRSR" id="PIRSR001365-2"/>
    </source>
</evidence>
<comment type="similarity">
    <text evidence="1">Belongs to the DapA family.</text>
</comment>
<evidence type="ECO:0000256" key="2">
    <source>
        <dbReference type="PIRSR" id="PIRSR001365-1"/>
    </source>
</evidence>
<sequence length="321" mass="33927">MRHSNSPVPSIRPITAGFYVPIVTPFSKETEGLDYPALRQHVTWLAKCSVAGIVTQGSNGEAVHLSHTERQIVTSTAREALNSAGFDDLPIIVGCGAQSTLETIELCSHAAQAGGDAALVLPPSYYRSLYNEASILEFFADVADASPIPILIYNYPGVTSGFDMDSDAIISLSKHPNIIGCKLTCGNTGKLNRIVAATSASSKPAFLCMGGSADFTTQALVGGGSGIIGGLGNIAPRACVKVFDLYKAGKIDEAVKMQGVVARGDWVAIKTGIVGTKAAMESYLGYGGYCRKPVPRPTKEEVERYVEGFAELFELEKTLGL</sequence>
<keyword evidence="5" id="KW-1185">Reference proteome</keyword>
<evidence type="ECO:0000256" key="1">
    <source>
        <dbReference type="PIRNR" id="PIRNR001365"/>
    </source>
</evidence>
<feature type="active site" description="Schiff-base intermediate with substrate" evidence="2">
    <location>
        <position position="182"/>
    </location>
</feature>
<dbReference type="Proteomes" id="UP000462212">
    <property type="component" value="Unassembled WGS sequence"/>
</dbReference>
<dbReference type="SMART" id="SM01130">
    <property type="entry name" value="DHDPS"/>
    <property type="match status" value="1"/>
</dbReference>
<evidence type="ECO:0000313" key="4">
    <source>
        <dbReference type="EMBL" id="TVY39841.1"/>
    </source>
</evidence>
<dbReference type="CDD" id="cd00408">
    <property type="entry name" value="DHDPS-like"/>
    <property type="match status" value="1"/>
</dbReference>
<protein>
    <submittedName>
        <fullName evidence="4">Putative 4-hydroxy-2-oxoglutarate aldolase, mitochondrial</fullName>
    </submittedName>
</protein>
<dbReference type="Pfam" id="PF00701">
    <property type="entry name" value="DHDPS"/>
    <property type="match status" value="1"/>
</dbReference>
<keyword evidence="1" id="KW-0456">Lyase</keyword>
<dbReference type="EMBL" id="QGMJ01000208">
    <property type="protein sequence ID" value="TVY39841.1"/>
    <property type="molecule type" value="Genomic_DNA"/>
</dbReference>
<reference evidence="4 5" key="1">
    <citation type="submission" date="2018-05" db="EMBL/GenBank/DDBJ databases">
        <title>Genome sequencing and assembly of the regulated plant pathogen Lachnellula willkommii and related sister species for the development of diagnostic species identification markers.</title>
        <authorList>
            <person name="Giroux E."/>
            <person name="Bilodeau G."/>
        </authorList>
    </citation>
    <scope>NUCLEOTIDE SEQUENCE [LARGE SCALE GENOMIC DNA]</scope>
    <source>
        <strain evidence="4 5">CBS 197.66</strain>
    </source>
</reference>
<dbReference type="OrthoDB" id="191315at2759"/>
<dbReference type="PIRSF" id="PIRSF001365">
    <property type="entry name" value="DHDPS"/>
    <property type="match status" value="1"/>
</dbReference>
<dbReference type="PRINTS" id="PR00146">
    <property type="entry name" value="DHPICSNTHASE"/>
</dbReference>
<evidence type="ECO:0000313" key="5">
    <source>
        <dbReference type="Proteomes" id="UP000462212"/>
    </source>
</evidence>
<dbReference type="Gene3D" id="3.20.20.70">
    <property type="entry name" value="Aldolase class I"/>
    <property type="match status" value="1"/>
</dbReference>
<dbReference type="InterPro" id="IPR013785">
    <property type="entry name" value="Aldolase_TIM"/>
</dbReference>
<accession>A0A8H8RSP2</accession>
<comment type="caution">
    <text evidence="4">The sequence shown here is derived from an EMBL/GenBank/DDBJ whole genome shotgun (WGS) entry which is preliminary data.</text>
</comment>
<organism evidence="4 5">
    <name type="scientific">Lachnellula subtilissima</name>
    <dbReference type="NCBI Taxonomy" id="602034"/>
    <lineage>
        <taxon>Eukaryota</taxon>
        <taxon>Fungi</taxon>
        <taxon>Dikarya</taxon>
        <taxon>Ascomycota</taxon>
        <taxon>Pezizomycotina</taxon>
        <taxon>Leotiomycetes</taxon>
        <taxon>Helotiales</taxon>
        <taxon>Lachnaceae</taxon>
        <taxon>Lachnellula</taxon>
    </lineage>
</organism>
<dbReference type="AlphaFoldDB" id="A0A8H8RSP2"/>
<dbReference type="GO" id="GO:0008840">
    <property type="term" value="F:4-hydroxy-tetrahydrodipicolinate synthase activity"/>
    <property type="evidence" value="ECO:0007669"/>
    <property type="project" value="TreeGrafter"/>
</dbReference>
<dbReference type="PANTHER" id="PTHR12128:SF52">
    <property type="entry name" value="4-HYDROXY-2-OXOGLUTARATE ALDOLASE, MITOCHONDRIAL-RELATED"/>
    <property type="match status" value="1"/>
</dbReference>
<name>A0A8H8RSP2_9HELO</name>
<dbReference type="InterPro" id="IPR002220">
    <property type="entry name" value="DapA-like"/>
</dbReference>
<dbReference type="SUPFAM" id="SSF51569">
    <property type="entry name" value="Aldolase"/>
    <property type="match status" value="1"/>
</dbReference>
<feature type="binding site" evidence="3">
    <location>
        <position position="228"/>
    </location>
    <ligand>
        <name>pyruvate</name>
        <dbReference type="ChEBI" id="CHEBI:15361"/>
    </ligand>
</feature>
<proteinExistence type="inferred from homology"/>
<feature type="active site" description="Proton donor/acceptor" evidence="2">
    <location>
        <position position="153"/>
    </location>
</feature>